<proteinExistence type="predicted"/>
<organism evidence="3 4">
    <name type="scientific">Mugilogobius chulae</name>
    <name type="common">yellowstripe goby</name>
    <dbReference type="NCBI Taxonomy" id="88201"/>
    <lineage>
        <taxon>Eukaryota</taxon>
        <taxon>Metazoa</taxon>
        <taxon>Chordata</taxon>
        <taxon>Craniata</taxon>
        <taxon>Vertebrata</taxon>
        <taxon>Euteleostomi</taxon>
        <taxon>Actinopterygii</taxon>
        <taxon>Neopterygii</taxon>
        <taxon>Teleostei</taxon>
        <taxon>Neoteleostei</taxon>
        <taxon>Acanthomorphata</taxon>
        <taxon>Gobiaria</taxon>
        <taxon>Gobiiformes</taxon>
        <taxon>Gobioidei</taxon>
        <taxon>Gobiidae</taxon>
        <taxon>Gobionellinae</taxon>
        <taxon>Mugilogobius</taxon>
    </lineage>
</organism>
<evidence type="ECO:0000256" key="2">
    <source>
        <dbReference type="SAM" id="Phobius"/>
    </source>
</evidence>
<feature type="compositionally biased region" description="Polar residues" evidence="1">
    <location>
        <begin position="73"/>
        <end position="89"/>
    </location>
</feature>
<evidence type="ECO:0000313" key="3">
    <source>
        <dbReference type="EMBL" id="KAK7938352.1"/>
    </source>
</evidence>
<comment type="caution">
    <text evidence="3">The sequence shown here is derived from an EMBL/GenBank/DDBJ whole genome shotgun (WGS) entry which is preliminary data.</text>
</comment>
<dbReference type="AlphaFoldDB" id="A0AAW0Q2B3"/>
<keyword evidence="4" id="KW-1185">Reference proteome</keyword>
<evidence type="ECO:0000256" key="1">
    <source>
        <dbReference type="SAM" id="MobiDB-lite"/>
    </source>
</evidence>
<reference evidence="4" key="1">
    <citation type="submission" date="2024-04" db="EMBL/GenBank/DDBJ databases">
        <title>Salinicola lusitanus LLJ914,a marine bacterium isolated from the Okinawa Trough.</title>
        <authorList>
            <person name="Li J."/>
        </authorList>
    </citation>
    <scope>NUCLEOTIDE SEQUENCE [LARGE SCALE GENOMIC DNA]</scope>
</reference>
<sequence>MSPTEPYQQTVSSMFPTEHSVTLCKCPPVPWSCPVLLLIVQHGGLFWYDSAILCPNVSTAVGKRMNRRITCGNSEMSWPTTKTRRSANNPRDKLTRTHSENTMHQFKMGNFTACIIIIIIITSLR</sequence>
<accession>A0AAW0Q2B3</accession>
<feature type="region of interest" description="Disordered" evidence="1">
    <location>
        <begin position="73"/>
        <end position="95"/>
    </location>
</feature>
<keyword evidence="2" id="KW-0812">Transmembrane</keyword>
<keyword evidence="2" id="KW-1133">Transmembrane helix</keyword>
<dbReference type="EMBL" id="JBBPFD010000002">
    <property type="protein sequence ID" value="KAK7938352.1"/>
    <property type="molecule type" value="Genomic_DNA"/>
</dbReference>
<gene>
    <name evidence="3" type="ORF">WMY93_001678</name>
</gene>
<name>A0AAW0Q2B3_9GOBI</name>
<keyword evidence="2" id="KW-0472">Membrane</keyword>
<protein>
    <submittedName>
        <fullName evidence="3">Uncharacterized protein</fullName>
    </submittedName>
</protein>
<feature type="transmembrane region" description="Helical" evidence="2">
    <location>
        <begin position="106"/>
        <end position="124"/>
    </location>
</feature>
<evidence type="ECO:0000313" key="4">
    <source>
        <dbReference type="Proteomes" id="UP001460270"/>
    </source>
</evidence>
<dbReference type="Proteomes" id="UP001460270">
    <property type="component" value="Unassembled WGS sequence"/>
</dbReference>